<evidence type="ECO:0000313" key="7">
    <source>
        <dbReference type="Proteomes" id="UP001156601"/>
    </source>
</evidence>
<sequence>MGLTFKDLYAFMPAWVVVIQAVGVSIILCNVYVYHKTKNTSVAAGIMLFCMFSIHMANVTFAGGIDTVHYAWIFIFPVLAGGTMEWRGQIFFWAISVVGTVYYYVWPEQMEVLPYEGDMFYTVATRLMCITIFSLIMLTYYFTLREKIQHIQKALKLANFESDMFAGVFNSNAQSVLLVDTNGIIQRANKTAHQTFGFGENALLGSEVSHICMGSGDVFDHRLPSFDGQEVQITTKRHHTLWIEYSSMHVIDENERRHTLFTIEDITERKRFESELSHLAHYDHLTKIPNRLMVHEQLRSLISNNADGTFAVIFIDLDKFKDINDMRGHEAGDAVLLEVANRLQSNIRAGDFIGRFGGDEFILLSKTNTSSNEIIDLVKRLQNLLSLPIFYESTENRVGSSVGIAQYPIDGNQPNDLIRKADAAMYQTKQNDKGGYSFYNLDYDKNLQRQLALNTALNSVIENGELSLVFQPVFDNQKAILGAEALLRWQHPEYGMVSPDEFIPICEDNGQILDIGLWVLDTACEVLKSWQDLGFTHLSMSVNISNKQFLGTNLVEDIRRLLNKYALSGESLVLEITERVIAEDLNLVRKNLELLKEMGITAAVDDFGVAYSSLSYLQQVDVDILKIDRSFVANIDSDEDALNLCKAILSMAKSLKLEVTAEGIENEAHFLTLTEVEVDKYQGFHLSKPISAQAFYRLLNNN</sequence>
<dbReference type="SUPFAM" id="SSF55073">
    <property type="entry name" value="Nucleotide cyclase"/>
    <property type="match status" value="1"/>
</dbReference>
<feature type="domain" description="PAC" evidence="3">
    <location>
        <begin position="227"/>
        <end position="278"/>
    </location>
</feature>
<dbReference type="Pfam" id="PF00990">
    <property type="entry name" value="GGDEF"/>
    <property type="match status" value="1"/>
</dbReference>
<feature type="transmembrane region" description="Helical" evidence="1">
    <location>
        <begin position="41"/>
        <end position="61"/>
    </location>
</feature>
<dbReference type="InterPro" id="IPR052155">
    <property type="entry name" value="Biofilm_reg_signaling"/>
</dbReference>
<dbReference type="Gene3D" id="3.20.20.450">
    <property type="entry name" value="EAL domain"/>
    <property type="match status" value="1"/>
</dbReference>
<dbReference type="InterPro" id="IPR000700">
    <property type="entry name" value="PAS-assoc_C"/>
</dbReference>
<keyword evidence="1" id="KW-0472">Membrane</keyword>
<dbReference type="SMART" id="SM00267">
    <property type="entry name" value="GGDEF"/>
    <property type="match status" value="1"/>
</dbReference>
<dbReference type="Gene3D" id="3.30.70.270">
    <property type="match status" value="1"/>
</dbReference>
<evidence type="ECO:0000256" key="1">
    <source>
        <dbReference type="SAM" id="Phobius"/>
    </source>
</evidence>
<keyword evidence="7" id="KW-1185">Reference proteome</keyword>
<name>A0AA37T2F4_9ALTE</name>
<dbReference type="Pfam" id="PF00563">
    <property type="entry name" value="EAL"/>
    <property type="match status" value="1"/>
</dbReference>
<proteinExistence type="predicted"/>
<dbReference type="Pfam" id="PF13426">
    <property type="entry name" value="PAS_9"/>
    <property type="match status" value="1"/>
</dbReference>
<dbReference type="PROSITE" id="PS50883">
    <property type="entry name" value="EAL"/>
    <property type="match status" value="1"/>
</dbReference>
<feature type="domain" description="EAL" evidence="4">
    <location>
        <begin position="450"/>
        <end position="702"/>
    </location>
</feature>
<feature type="transmembrane region" description="Helical" evidence="1">
    <location>
        <begin position="119"/>
        <end position="143"/>
    </location>
</feature>
<reference evidence="6" key="2">
    <citation type="submission" date="2023-01" db="EMBL/GenBank/DDBJ databases">
        <title>Draft genome sequence of Agaribacter marinus strain NBRC 110023.</title>
        <authorList>
            <person name="Sun Q."/>
            <person name="Mori K."/>
        </authorList>
    </citation>
    <scope>NUCLEOTIDE SEQUENCE</scope>
    <source>
        <strain evidence="6">NBRC 110023</strain>
    </source>
</reference>
<dbReference type="PROSITE" id="PS50113">
    <property type="entry name" value="PAC"/>
    <property type="match status" value="1"/>
</dbReference>
<feature type="transmembrane region" description="Helical" evidence="1">
    <location>
        <begin position="12"/>
        <end position="34"/>
    </location>
</feature>
<reference evidence="6" key="1">
    <citation type="journal article" date="2014" name="Int. J. Syst. Evol. Microbiol.">
        <title>Complete genome sequence of Corynebacterium casei LMG S-19264T (=DSM 44701T), isolated from a smear-ripened cheese.</title>
        <authorList>
            <consortium name="US DOE Joint Genome Institute (JGI-PGF)"/>
            <person name="Walter F."/>
            <person name="Albersmeier A."/>
            <person name="Kalinowski J."/>
            <person name="Ruckert C."/>
        </authorList>
    </citation>
    <scope>NUCLEOTIDE SEQUENCE</scope>
    <source>
        <strain evidence="6">NBRC 110023</strain>
    </source>
</reference>
<dbReference type="SUPFAM" id="SSF55785">
    <property type="entry name" value="PYP-like sensor domain (PAS domain)"/>
    <property type="match status" value="1"/>
</dbReference>
<evidence type="ECO:0000313" key="6">
    <source>
        <dbReference type="EMBL" id="GLR72311.1"/>
    </source>
</evidence>
<dbReference type="PANTHER" id="PTHR44757">
    <property type="entry name" value="DIGUANYLATE CYCLASE DGCP"/>
    <property type="match status" value="1"/>
</dbReference>
<dbReference type="PROSITE" id="PS50887">
    <property type="entry name" value="GGDEF"/>
    <property type="match status" value="1"/>
</dbReference>
<dbReference type="InterPro" id="IPR000160">
    <property type="entry name" value="GGDEF_dom"/>
</dbReference>
<dbReference type="InterPro" id="IPR035965">
    <property type="entry name" value="PAS-like_dom_sf"/>
</dbReference>
<evidence type="ECO:0000259" key="4">
    <source>
        <dbReference type="PROSITE" id="PS50883"/>
    </source>
</evidence>
<dbReference type="InterPro" id="IPR000014">
    <property type="entry name" value="PAS"/>
</dbReference>
<accession>A0AA37T2F4</accession>
<dbReference type="Gene3D" id="3.30.450.20">
    <property type="entry name" value="PAS domain"/>
    <property type="match status" value="1"/>
</dbReference>
<dbReference type="AlphaFoldDB" id="A0AA37T2F4"/>
<keyword evidence="1" id="KW-0812">Transmembrane</keyword>
<evidence type="ECO:0000259" key="2">
    <source>
        <dbReference type="PROSITE" id="PS50112"/>
    </source>
</evidence>
<dbReference type="CDD" id="cd01948">
    <property type="entry name" value="EAL"/>
    <property type="match status" value="1"/>
</dbReference>
<dbReference type="SUPFAM" id="SSF141868">
    <property type="entry name" value="EAL domain-like"/>
    <property type="match status" value="1"/>
</dbReference>
<dbReference type="SMART" id="SM00052">
    <property type="entry name" value="EAL"/>
    <property type="match status" value="1"/>
</dbReference>
<dbReference type="NCBIfam" id="TIGR00229">
    <property type="entry name" value="sensory_box"/>
    <property type="match status" value="1"/>
</dbReference>
<dbReference type="InterPro" id="IPR029787">
    <property type="entry name" value="Nucleotide_cyclase"/>
</dbReference>
<dbReference type="Proteomes" id="UP001156601">
    <property type="component" value="Unassembled WGS sequence"/>
</dbReference>
<evidence type="ECO:0000259" key="3">
    <source>
        <dbReference type="PROSITE" id="PS50113"/>
    </source>
</evidence>
<dbReference type="InterPro" id="IPR001633">
    <property type="entry name" value="EAL_dom"/>
</dbReference>
<organism evidence="6 7">
    <name type="scientific">Agaribacter marinus</name>
    <dbReference type="NCBI Taxonomy" id="1431249"/>
    <lineage>
        <taxon>Bacteria</taxon>
        <taxon>Pseudomonadati</taxon>
        <taxon>Pseudomonadota</taxon>
        <taxon>Gammaproteobacteria</taxon>
        <taxon>Alteromonadales</taxon>
        <taxon>Alteromonadaceae</taxon>
        <taxon>Agaribacter</taxon>
    </lineage>
</organism>
<dbReference type="InterPro" id="IPR035919">
    <property type="entry name" value="EAL_sf"/>
</dbReference>
<dbReference type="PROSITE" id="PS50112">
    <property type="entry name" value="PAS"/>
    <property type="match status" value="1"/>
</dbReference>
<comment type="caution">
    <text evidence="6">The sequence shown here is derived from an EMBL/GenBank/DDBJ whole genome shotgun (WGS) entry which is preliminary data.</text>
</comment>
<dbReference type="InterPro" id="IPR043128">
    <property type="entry name" value="Rev_trsase/Diguanyl_cyclase"/>
</dbReference>
<dbReference type="EMBL" id="BSOT01000009">
    <property type="protein sequence ID" value="GLR72311.1"/>
    <property type="molecule type" value="Genomic_DNA"/>
</dbReference>
<evidence type="ECO:0008006" key="8">
    <source>
        <dbReference type="Google" id="ProtNLM"/>
    </source>
</evidence>
<protein>
    <recommendedName>
        <fullName evidence="8">PAS domain S-box-containing protein/diguanylate cyclase (GGDEF) domain-containing protein</fullName>
    </recommendedName>
</protein>
<feature type="transmembrane region" description="Helical" evidence="1">
    <location>
        <begin position="90"/>
        <end position="107"/>
    </location>
</feature>
<dbReference type="NCBIfam" id="TIGR00254">
    <property type="entry name" value="GGDEF"/>
    <property type="match status" value="1"/>
</dbReference>
<dbReference type="CDD" id="cd01949">
    <property type="entry name" value="GGDEF"/>
    <property type="match status" value="1"/>
</dbReference>
<feature type="domain" description="PAS" evidence="2">
    <location>
        <begin position="161"/>
        <end position="205"/>
    </location>
</feature>
<feature type="transmembrane region" description="Helical" evidence="1">
    <location>
        <begin position="67"/>
        <end position="83"/>
    </location>
</feature>
<keyword evidence="1" id="KW-1133">Transmembrane helix</keyword>
<dbReference type="PANTHER" id="PTHR44757:SF2">
    <property type="entry name" value="BIOFILM ARCHITECTURE MAINTENANCE PROTEIN MBAA"/>
    <property type="match status" value="1"/>
</dbReference>
<feature type="domain" description="GGDEF" evidence="5">
    <location>
        <begin position="308"/>
        <end position="441"/>
    </location>
</feature>
<evidence type="ECO:0000259" key="5">
    <source>
        <dbReference type="PROSITE" id="PS50887"/>
    </source>
</evidence>
<gene>
    <name evidence="6" type="ORF">GCM10007852_32190</name>
</gene>